<gene>
    <name evidence="13" type="ORF">IPO85_17375</name>
</gene>
<evidence type="ECO:0000256" key="7">
    <source>
        <dbReference type="ARBA" id="ARBA00022695"/>
    </source>
</evidence>
<dbReference type="Pfam" id="PF01300">
    <property type="entry name" value="Sua5_yciO_yrdC"/>
    <property type="match status" value="1"/>
</dbReference>
<evidence type="ECO:0000256" key="11">
    <source>
        <dbReference type="ARBA" id="ARBA00048366"/>
    </source>
</evidence>
<evidence type="ECO:0000256" key="6">
    <source>
        <dbReference type="ARBA" id="ARBA00022694"/>
    </source>
</evidence>
<dbReference type="EC" id="2.7.7.87" evidence="3"/>
<dbReference type="GO" id="GO:0005524">
    <property type="term" value="F:ATP binding"/>
    <property type="evidence" value="ECO:0007669"/>
    <property type="project" value="UniProtKB-KW"/>
</dbReference>
<dbReference type="Gene3D" id="3.90.870.10">
    <property type="entry name" value="DHBP synthase"/>
    <property type="match status" value="1"/>
</dbReference>
<accession>A0A9D7SAV8</accession>
<comment type="caution">
    <text evidence="13">The sequence shown here is derived from an EMBL/GenBank/DDBJ whole genome shotgun (WGS) entry which is preliminary data.</text>
</comment>
<dbReference type="AlphaFoldDB" id="A0A9D7SAV8"/>
<evidence type="ECO:0000256" key="9">
    <source>
        <dbReference type="ARBA" id="ARBA00022840"/>
    </source>
</evidence>
<dbReference type="GO" id="GO:0000049">
    <property type="term" value="F:tRNA binding"/>
    <property type="evidence" value="ECO:0007669"/>
    <property type="project" value="TreeGrafter"/>
</dbReference>
<keyword evidence="7" id="KW-0548">Nucleotidyltransferase</keyword>
<comment type="similarity">
    <text evidence="2">Belongs to the SUA5 family.</text>
</comment>
<evidence type="ECO:0000256" key="1">
    <source>
        <dbReference type="ARBA" id="ARBA00004496"/>
    </source>
</evidence>
<dbReference type="GO" id="GO:0006450">
    <property type="term" value="P:regulation of translational fidelity"/>
    <property type="evidence" value="ECO:0007669"/>
    <property type="project" value="TreeGrafter"/>
</dbReference>
<evidence type="ECO:0000256" key="10">
    <source>
        <dbReference type="ARBA" id="ARBA00029774"/>
    </source>
</evidence>
<keyword evidence="6" id="KW-0819">tRNA processing</keyword>
<evidence type="ECO:0000256" key="8">
    <source>
        <dbReference type="ARBA" id="ARBA00022741"/>
    </source>
</evidence>
<dbReference type="GO" id="GO:0005737">
    <property type="term" value="C:cytoplasm"/>
    <property type="evidence" value="ECO:0007669"/>
    <property type="project" value="UniProtKB-SubCell"/>
</dbReference>
<dbReference type="PANTHER" id="PTHR17490">
    <property type="entry name" value="SUA5"/>
    <property type="match status" value="1"/>
</dbReference>
<comment type="catalytic activity">
    <reaction evidence="11">
        <text>L-threonine + hydrogencarbonate + ATP = L-threonylcarbamoyladenylate + diphosphate + H2O</text>
        <dbReference type="Rhea" id="RHEA:36407"/>
        <dbReference type="ChEBI" id="CHEBI:15377"/>
        <dbReference type="ChEBI" id="CHEBI:17544"/>
        <dbReference type="ChEBI" id="CHEBI:30616"/>
        <dbReference type="ChEBI" id="CHEBI:33019"/>
        <dbReference type="ChEBI" id="CHEBI:57926"/>
        <dbReference type="ChEBI" id="CHEBI:73682"/>
        <dbReference type="EC" id="2.7.7.87"/>
    </reaction>
</comment>
<dbReference type="SUPFAM" id="SSF55821">
    <property type="entry name" value="YrdC/RibB"/>
    <property type="match status" value="1"/>
</dbReference>
<feature type="domain" description="YrdC-like" evidence="12">
    <location>
        <begin position="5"/>
        <end position="189"/>
    </location>
</feature>
<evidence type="ECO:0000256" key="2">
    <source>
        <dbReference type="ARBA" id="ARBA00007663"/>
    </source>
</evidence>
<evidence type="ECO:0000313" key="13">
    <source>
        <dbReference type="EMBL" id="MBK9719250.1"/>
    </source>
</evidence>
<dbReference type="Proteomes" id="UP000808349">
    <property type="component" value="Unassembled WGS sequence"/>
</dbReference>
<name>A0A9D7SAV8_9BACT</name>
<evidence type="ECO:0000256" key="5">
    <source>
        <dbReference type="ARBA" id="ARBA00022679"/>
    </source>
</evidence>
<comment type="subcellular location">
    <subcellularLocation>
        <location evidence="1">Cytoplasm</location>
    </subcellularLocation>
</comment>
<dbReference type="GO" id="GO:0008033">
    <property type="term" value="P:tRNA processing"/>
    <property type="evidence" value="ECO:0007669"/>
    <property type="project" value="UniProtKB-KW"/>
</dbReference>
<dbReference type="PROSITE" id="PS51163">
    <property type="entry name" value="YRDC"/>
    <property type="match status" value="1"/>
</dbReference>
<dbReference type="EMBL" id="JADKFW010000017">
    <property type="protein sequence ID" value="MBK9719250.1"/>
    <property type="molecule type" value="Genomic_DNA"/>
</dbReference>
<dbReference type="InterPro" id="IPR050156">
    <property type="entry name" value="TC-AMP_synthase_SUA5"/>
</dbReference>
<reference evidence="13 14" key="1">
    <citation type="submission" date="2020-10" db="EMBL/GenBank/DDBJ databases">
        <title>Connecting structure to function with the recovery of over 1000 high-quality activated sludge metagenome-assembled genomes encoding full-length rRNA genes using long-read sequencing.</title>
        <authorList>
            <person name="Singleton C.M."/>
            <person name="Petriglieri F."/>
            <person name="Kristensen J.M."/>
            <person name="Kirkegaard R.H."/>
            <person name="Michaelsen T.Y."/>
            <person name="Andersen M.H."/>
            <person name="Karst S.M."/>
            <person name="Dueholm M.S."/>
            <person name="Nielsen P.H."/>
            <person name="Albertsen M."/>
        </authorList>
    </citation>
    <scope>NUCLEOTIDE SEQUENCE [LARGE SCALE GENOMIC DNA]</scope>
    <source>
        <strain evidence="13">Ribe_18-Q3-R11-54_BAT3C.373</strain>
    </source>
</reference>
<proteinExistence type="inferred from homology"/>
<evidence type="ECO:0000256" key="4">
    <source>
        <dbReference type="ARBA" id="ARBA00022490"/>
    </source>
</evidence>
<evidence type="ECO:0000256" key="3">
    <source>
        <dbReference type="ARBA" id="ARBA00012584"/>
    </source>
</evidence>
<organism evidence="13 14">
    <name type="scientific">Candidatus Defluviibacterium haderslevense</name>
    <dbReference type="NCBI Taxonomy" id="2981993"/>
    <lineage>
        <taxon>Bacteria</taxon>
        <taxon>Pseudomonadati</taxon>
        <taxon>Bacteroidota</taxon>
        <taxon>Saprospiria</taxon>
        <taxon>Saprospirales</taxon>
        <taxon>Saprospiraceae</taxon>
        <taxon>Candidatus Defluviibacterium</taxon>
    </lineage>
</organism>
<keyword evidence="8" id="KW-0547">Nucleotide-binding</keyword>
<dbReference type="GO" id="GO:0061710">
    <property type="term" value="F:L-threonylcarbamoyladenylate synthase"/>
    <property type="evidence" value="ECO:0007669"/>
    <property type="project" value="UniProtKB-EC"/>
</dbReference>
<keyword evidence="9" id="KW-0067">ATP-binding</keyword>
<evidence type="ECO:0000259" key="12">
    <source>
        <dbReference type="PROSITE" id="PS51163"/>
    </source>
</evidence>
<evidence type="ECO:0000313" key="14">
    <source>
        <dbReference type="Proteomes" id="UP000808349"/>
    </source>
</evidence>
<dbReference type="GO" id="GO:0003725">
    <property type="term" value="F:double-stranded RNA binding"/>
    <property type="evidence" value="ECO:0007669"/>
    <property type="project" value="InterPro"/>
</dbReference>
<sequence>MNFEYNEVTEIAKLLLDDKVILYPTDTVWGMGCLVNNVAGIDRITQLKNRTPDKSFIILVNSVQMLKHYVVGIHPRIETLLSYHSQPLTIIYPKAKNLPHNVIAQDGSIAIRICGDPFCNQLIGQVNQAIISTSANKTGEPTPLNFNQISEDVKSSVDYIVKYGQSNSELREPSVIARYDKDGELIFIR</sequence>
<keyword evidence="5" id="KW-0808">Transferase</keyword>
<dbReference type="InterPro" id="IPR017945">
    <property type="entry name" value="DHBP_synth_RibB-like_a/b_dom"/>
</dbReference>
<keyword evidence="4" id="KW-0963">Cytoplasm</keyword>
<dbReference type="InterPro" id="IPR006070">
    <property type="entry name" value="Sua5-like_dom"/>
</dbReference>
<protein>
    <recommendedName>
        <fullName evidence="10">L-threonylcarbamoyladenylate synthase</fullName>
        <ecNumber evidence="3">2.7.7.87</ecNumber>
    </recommendedName>
    <alternativeName>
        <fullName evidence="10">L-threonylcarbamoyladenylate synthase</fullName>
    </alternativeName>
</protein>
<dbReference type="PANTHER" id="PTHR17490:SF16">
    <property type="entry name" value="THREONYLCARBAMOYL-AMP SYNTHASE"/>
    <property type="match status" value="1"/>
</dbReference>